<accession>A0ABD2PWE7</accession>
<dbReference type="EMBL" id="JBJKFK010003200">
    <property type="protein sequence ID" value="KAL3310146.1"/>
    <property type="molecule type" value="Genomic_DNA"/>
</dbReference>
<proteinExistence type="predicted"/>
<gene>
    <name evidence="1" type="ORF">Ciccas_011293</name>
</gene>
<dbReference type="AlphaFoldDB" id="A0ABD2PWE7"/>
<evidence type="ECO:0000313" key="2">
    <source>
        <dbReference type="Proteomes" id="UP001626550"/>
    </source>
</evidence>
<dbReference type="Gene3D" id="2.60.40.10">
    <property type="entry name" value="Immunoglobulins"/>
    <property type="match status" value="1"/>
</dbReference>
<dbReference type="Proteomes" id="UP001626550">
    <property type="component" value="Unassembled WGS sequence"/>
</dbReference>
<reference evidence="1 2" key="1">
    <citation type="submission" date="2024-11" db="EMBL/GenBank/DDBJ databases">
        <title>Adaptive evolution of stress response genes in parasites aligns with host niche diversity.</title>
        <authorList>
            <person name="Hahn C."/>
            <person name="Resl P."/>
        </authorList>
    </citation>
    <scope>NUCLEOTIDE SEQUENCE [LARGE SCALE GENOMIC DNA]</scope>
    <source>
        <strain evidence="1">EGGRZ-B1_66</strain>
        <tissue evidence="1">Body</tissue>
    </source>
</reference>
<evidence type="ECO:0000313" key="1">
    <source>
        <dbReference type="EMBL" id="KAL3310146.1"/>
    </source>
</evidence>
<organism evidence="1 2">
    <name type="scientific">Cichlidogyrus casuarinus</name>
    <dbReference type="NCBI Taxonomy" id="1844966"/>
    <lineage>
        <taxon>Eukaryota</taxon>
        <taxon>Metazoa</taxon>
        <taxon>Spiralia</taxon>
        <taxon>Lophotrochozoa</taxon>
        <taxon>Platyhelminthes</taxon>
        <taxon>Monogenea</taxon>
        <taxon>Monopisthocotylea</taxon>
        <taxon>Dactylogyridea</taxon>
        <taxon>Ancyrocephalidae</taxon>
        <taxon>Cichlidogyrus</taxon>
    </lineage>
</organism>
<protein>
    <submittedName>
        <fullName evidence="1">Uncharacterized protein</fullName>
    </submittedName>
</protein>
<comment type="caution">
    <text evidence="1">The sequence shown here is derived from an EMBL/GenBank/DDBJ whole genome shotgun (WGS) entry which is preliminary data.</text>
</comment>
<keyword evidence="2" id="KW-1185">Reference proteome</keyword>
<dbReference type="InterPro" id="IPR013783">
    <property type="entry name" value="Ig-like_fold"/>
</dbReference>
<sequence>MDPKDGVKIFHQYSKNGTYSVTIAGLYYKNDKYFQPISQLTVFVHEPVGTFTFEPNGRIVTVGVVSEIYVKRVTGLDSNENNLTVNWGDQTPNSIVGAFTNNHTLTHTFKDYLRYNVTATVDGPGDSFSFWAIFNAKTVMSGINCSASSIVIKPHESVTVTVSVAGGEDVTVDFSQLIGSPSTKSIFMPS</sequence>
<name>A0ABD2PWE7_9PLAT</name>